<keyword evidence="4 7" id="KW-0133">Cell shape</keyword>
<reference evidence="9" key="1">
    <citation type="submission" date="2022-12" db="EMBL/GenBank/DDBJ databases">
        <title>Jiella pelagia sp. nov., isolated from phosphonate enriched culture of Northwest Pacific surface seawater.</title>
        <authorList>
            <person name="Shin D.Y."/>
            <person name="Hwang C.Y."/>
        </authorList>
    </citation>
    <scope>NUCLEOTIDE SEQUENCE</scope>
    <source>
        <strain evidence="9">HL-NP1</strain>
    </source>
</reference>
<evidence type="ECO:0000313" key="9">
    <source>
        <dbReference type="EMBL" id="WAP67258.1"/>
    </source>
</evidence>
<gene>
    <name evidence="9" type="ORF">OH818_16950</name>
</gene>
<dbReference type="PANTHER" id="PTHR38589">
    <property type="entry name" value="BLR0621 PROTEIN"/>
    <property type="match status" value="1"/>
</dbReference>
<dbReference type="Pfam" id="PF03734">
    <property type="entry name" value="YkuD"/>
    <property type="match status" value="1"/>
</dbReference>
<keyword evidence="5 7" id="KW-0573">Peptidoglycan synthesis</keyword>
<organism evidence="9 10">
    <name type="scientific">Jiella pelagia</name>
    <dbReference type="NCBI Taxonomy" id="2986949"/>
    <lineage>
        <taxon>Bacteria</taxon>
        <taxon>Pseudomonadati</taxon>
        <taxon>Pseudomonadota</taxon>
        <taxon>Alphaproteobacteria</taxon>
        <taxon>Hyphomicrobiales</taxon>
        <taxon>Aurantimonadaceae</taxon>
        <taxon>Jiella</taxon>
    </lineage>
</organism>
<dbReference type="PANTHER" id="PTHR38589:SF1">
    <property type="entry name" value="BLR0621 PROTEIN"/>
    <property type="match status" value="1"/>
</dbReference>
<feature type="domain" description="L,D-TPase catalytic" evidence="8">
    <location>
        <begin position="6"/>
        <end position="189"/>
    </location>
</feature>
<proteinExistence type="inferred from homology"/>
<feature type="active site" description="Nucleophile" evidence="7">
    <location>
        <position position="165"/>
    </location>
</feature>
<keyword evidence="6 7" id="KW-0961">Cell wall biogenesis/degradation</keyword>
<comment type="similarity">
    <text evidence="2">Belongs to the YkuD family.</text>
</comment>
<evidence type="ECO:0000256" key="7">
    <source>
        <dbReference type="PROSITE-ProRule" id="PRU01373"/>
    </source>
</evidence>
<evidence type="ECO:0000313" key="10">
    <source>
        <dbReference type="Proteomes" id="UP001164020"/>
    </source>
</evidence>
<evidence type="ECO:0000256" key="3">
    <source>
        <dbReference type="ARBA" id="ARBA00022679"/>
    </source>
</evidence>
<dbReference type="CDD" id="cd16913">
    <property type="entry name" value="YkuD_like"/>
    <property type="match status" value="1"/>
</dbReference>
<feature type="active site" description="Proton donor/acceptor" evidence="7">
    <location>
        <position position="153"/>
    </location>
</feature>
<evidence type="ECO:0000256" key="2">
    <source>
        <dbReference type="ARBA" id="ARBA00005992"/>
    </source>
</evidence>
<comment type="pathway">
    <text evidence="1 7">Cell wall biogenesis; peptidoglycan biosynthesis.</text>
</comment>
<dbReference type="Proteomes" id="UP001164020">
    <property type="component" value="Chromosome"/>
</dbReference>
<dbReference type="SUPFAM" id="SSF141523">
    <property type="entry name" value="L,D-transpeptidase catalytic domain-like"/>
    <property type="match status" value="1"/>
</dbReference>
<evidence type="ECO:0000256" key="6">
    <source>
        <dbReference type="ARBA" id="ARBA00023316"/>
    </source>
</evidence>
<protein>
    <submittedName>
        <fullName evidence="9">L,D-transpeptidase family protein</fullName>
    </submittedName>
</protein>
<name>A0ABY7BXL3_9HYPH</name>
<dbReference type="EMBL" id="CP114029">
    <property type="protein sequence ID" value="WAP67258.1"/>
    <property type="molecule type" value="Genomic_DNA"/>
</dbReference>
<dbReference type="InterPro" id="IPR005490">
    <property type="entry name" value="LD_TPept_cat_dom"/>
</dbReference>
<dbReference type="InterPro" id="IPR038063">
    <property type="entry name" value="Transpep_catalytic_dom"/>
</dbReference>
<evidence type="ECO:0000256" key="5">
    <source>
        <dbReference type="ARBA" id="ARBA00022984"/>
    </source>
</evidence>
<dbReference type="PROSITE" id="PS52029">
    <property type="entry name" value="LD_TPASE"/>
    <property type="match status" value="1"/>
</dbReference>
<evidence type="ECO:0000259" key="8">
    <source>
        <dbReference type="PROSITE" id="PS52029"/>
    </source>
</evidence>
<keyword evidence="3" id="KW-0808">Transferase</keyword>
<dbReference type="RefSeq" id="WP_268879710.1">
    <property type="nucleotide sequence ID" value="NZ_CP114029.1"/>
</dbReference>
<sequence length="190" mass="21288">MQKRKAFATLPVTINRISIRRKPGDDRRGILAAGPFRIPCALGRSGTTIFKREGDGATPVAVMAAIEIWYRGGARGDRMARPKSRLPARRVRPGVDGWCDAPRHAAYNRHVRLPFPASAETLARDDRLYDVVVVLDWNYRRRARSRGSAIFFHVARPGYPPTEGCIAVAPSDMTKLAPFLARRTRLVVER</sequence>
<keyword evidence="10" id="KW-1185">Reference proteome</keyword>
<accession>A0ABY7BXL3</accession>
<evidence type="ECO:0000256" key="1">
    <source>
        <dbReference type="ARBA" id="ARBA00004752"/>
    </source>
</evidence>
<evidence type="ECO:0000256" key="4">
    <source>
        <dbReference type="ARBA" id="ARBA00022960"/>
    </source>
</evidence>